<dbReference type="EMBL" id="BARV01009601">
    <property type="protein sequence ID" value="GAI02743.1"/>
    <property type="molecule type" value="Genomic_DNA"/>
</dbReference>
<dbReference type="AlphaFoldDB" id="X1K839"/>
<feature type="non-terminal residue" evidence="1">
    <location>
        <position position="187"/>
    </location>
</feature>
<name>X1K839_9ZZZZ</name>
<reference evidence="1" key="1">
    <citation type="journal article" date="2014" name="Front. Microbiol.">
        <title>High frequency of phylogenetically diverse reductive dehalogenase-homologous genes in deep subseafloor sedimentary metagenomes.</title>
        <authorList>
            <person name="Kawai M."/>
            <person name="Futagami T."/>
            <person name="Toyoda A."/>
            <person name="Takaki Y."/>
            <person name="Nishi S."/>
            <person name="Hori S."/>
            <person name="Arai W."/>
            <person name="Tsubouchi T."/>
            <person name="Morono Y."/>
            <person name="Uchiyama I."/>
            <person name="Ito T."/>
            <person name="Fujiyama A."/>
            <person name="Inagaki F."/>
            <person name="Takami H."/>
        </authorList>
    </citation>
    <scope>NUCLEOTIDE SEQUENCE</scope>
    <source>
        <strain evidence="1">Expedition CK06-06</strain>
    </source>
</reference>
<comment type="caution">
    <text evidence="1">The sequence shown here is derived from an EMBL/GenBank/DDBJ whole genome shotgun (WGS) entry which is preliminary data.</text>
</comment>
<sequence length="187" mass="20200">MSLLIKAGITKLSELTIDADKDWAIKGIDSLGYVIIEDGAGHYMQLPSLTTAERDGLTPATGMTIWNSDNTQVERYNGSDWGAMGIAGVTVRRNTQMPVIGIRPQLNLIEGAAVGIIIADNPPDDEIDVTISAKYPTRFKLLIPDDASLPTANPAAKATVDGTNFAYDVLDFDHTTEESANWEAYLT</sequence>
<organism evidence="1">
    <name type="scientific">marine sediment metagenome</name>
    <dbReference type="NCBI Taxonomy" id="412755"/>
    <lineage>
        <taxon>unclassified sequences</taxon>
        <taxon>metagenomes</taxon>
        <taxon>ecological metagenomes</taxon>
    </lineage>
</organism>
<protein>
    <submittedName>
        <fullName evidence="1">Uncharacterized protein</fullName>
    </submittedName>
</protein>
<evidence type="ECO:0000313" key="1">
    <source>
        <dbReference type="EMBL" id="GAI02743.1"/>
    </source>
</evidence>
<gene>
    <name evidence="1" type="ORF">S06H3_18880</name>
</gene>
<accession>X1K839</accession>
<proteinExistence type="predicted"/>